<accession>A0ABS4YZX8</accession>
<reference evidence="3 4" key="1">
    <citation type="submission" date="2021-03" db="EMBL/GenBank/DDBJ databases">
        <title>Sequencing the genomes of 1000 actinobacteria strains.</title>
        <authorList>
            <person name="Klenk H.-P."/>
        </authorList>
    </citation>
    <scope>NUCLEOTIDE SEQUENCE [LARGE SCALE GENOMIC DNA]</scope>
    <source>
        <strain evidence="3 4">DSM 16005</strain>
    </source>
</reference>
<organism evidence="3 4">
    <name type="scientific">Arthrobacter stackebrandtii</name>
    <dbReference type="NCBI Taxonomy" id="272161"/>
    <lineage>
        <taxon>Bacteria</taxon>
        <taxon>Bacillati</taxon>
        <taxon>Actinomycetota</taxon>
        <taxon>Actinomycetes</taxon>
        <taxon>Micrococcales</taxon>
        <taxon>Micrococcaceae</taxon>
        <taxon>Arthrobacter</taxon>
    </lineage>
</organism>
<feature type="compositionally biased region" description="Polar residues" evidence="1">
    <location>
        <begin position="44"/>
        <end position="59"/>
    </location>
</feature>
<comment type="caution">
    <text evidence="3">The sequence shown here is derived from an EMBL/GenBank/DDBJ whole genome shotgun (WGS) entry which is preliminary data.</text>
</comment>
<evidence type="ECO:0000259" key="2">
    <source>
        <dbReference type="Pfam" id="PF22504"/>
    </source>
</evidence>
<protein>
    <recommendedName>
        <fullName evidence="2">DUF6993 domain-containing protein</fullName>
    </recommendedName>
</protein>
<name>A0ABS4YZX8_9MICC</name>
<feature type="compositionally biased region" description="Pro residues" evidence="1">
    <location>
        <begin position="61"/>
        <end position="72"/>
    </location>
</feature>
<dbReference type="Pfam" id="PF22504">
    <property type="entry name" value="DUF6993"/>
    <property type="match status" value="1"/>
</dbReference>
<gene>
    <name evidence="3" type="ORF">JOF48_003068</name>
</gene>
<proteinExistence type="predicted"/>
<dbReference type="Proteomes" id="UP000711614">
    <property type="component" value="Unassembled WGS sequence"/>
</dbReference>
<dbReference type="InterPro" id="IPR054262">
    <property type="entry name" value="DUF6993"/>
</dbReference>
<evidence type="ECO:0000313" key="3">
    <source>
        <dbReference type="EMBL" id="MBP2414269.1"/>
    </source>
</evidence>
<evidence type="ECO:0000256" key="1">
    <source>
        <dbReference type="SAM" id="MobiDB-lite"/>
    </source>
</evidence>
<feature type="region of interest" description="Disordered" evidence="1">
    <location>
        <begin position="44"/>
        <end position="77"/>
    </location>
</feature>
<dbReference type="EMBL" id="JAGIOI010000001">
    <property type="protein sequence ID" value="MBP2414269.1"/>
    <property type="molecule type" value="Genomic_DNA"/>
</dbReference>
<sequence>MTLDMLTLRHRPANPRMRVRSGFVALALSGAIALGGCSLLPSTSQGNGDAPAASQSGTTHPPAPASEAPPTPAQELSVKVKESLGSLAAGTKSPSRDQMKAAMVAAGANPDTVEVSVDITPTGLAVDAMEAADALEGQCVVGQVRDGQASVTVLPVLASGRCFVGDVH</sequence>
<keyword evidence="4" id="KW-1185">Reference proteome</keyword>
<feature type="domain" description="DUF6993" evidence="2">
    <location>
        <begin position="86"/>
        <end position="166"/>
    </location>
</feature>
<evidence type="ECO:0000313" key="4">
    <source>
        <dbReference type="Proteomes" id="UP000711614"/>
    </source>
</evidence>